<reference evidence="2" key="1">
    <citation type="submission" date="2011-05" db="EMBL/GenBank/DDBJ databases">
        <authorList>
            <person name="Richards S.R."/>
            <person name="Qu J."/>
            <person name="Jiang H."/>
            <person name="Jhangiani S.N."/>
            <person name="Agravi P."/>
            <person name="Goodspeed R."/>
            <person name="Gross S."/>
            <person name="Mandapat C."/>
            <person name="Jackson L."/>
            <person name="Mathew T."/>
            <person name="Pu L."/>
            <person name="Thornton R."/>
            <person name="Saada N."/>
            <person name="Wilczek-Boney K.B."/>
            <person name="Lee S."/>
            <person name="Kovar C."/>
            <person name="Wu Y."/>
            <person name="Scherer S.E."/>
            <person name="Worley K.C."/>
            <person name="Muzny D.M."/>
            <person name="Gibbs R."/>
        </authorList>
    </citation>
    <scope>NUCLEOTIDE SEQUENCE</scope>
    <source>
        <strain evidence="2">Brora</strain>
    </source>
</reference>
<reference evidence="1" key="2">
    <citation type="submission" date="2015-02" db="UniProtKB">
        <authorList>
            <consortium name="EnsemblMetazoa"/>
        </authorList>
    </citation>
    <scope>IDENTIFICATION</scope>
</reference>
<dbReference type="EMBL" id="JH431619">
    <property type="status" value="NOT_ANNOTATED_CDS"/>
    <property type="molecule type" value="Genomic_DNA"/>
</dbReference>
<evidence type="ECO:0000313" key="1">
    <source>
        <dbReference type="EnsemblMetazoa" id="SMAR005555-PA"/>
    </source>
</evidence>
<protein>
    <submittedName>
        <fullName evidence="1">Uncharacterized protein</fullName>
    </submittedName>
</protein>
<dbReference type="AlphaFoldDB" id="T1IWI5"/>
<accession>T1IWI5</accession>
<name>T1IWI5_STRMM</name>
<evidence type="ECO:0000313" key="2">
    <source>
        <dbReference type="Proteomes" id="UP000014500"/>
    </source>
</evidence>
<keyword evidence="2" id="KW-1185">Reference proteome</keyword>
<proteinExistence type="predicted"/>
<dbReference type="Proteomes" id="UP000014500">
    <property type="component" value="Unassembled WGS sequence"/>
</dbReference>
<sequence length="88" mass="10527">MAIIRFWVTRWNSYAEMKIKSICQDSGSLLEFKLNFVWFKHESALQVSVKDDLMLYMNYVKFYILSNTWIRGLAPMFLTPVFYNIKVS</sequence>
<organism evidence="1 2">
    <name type="scientific">Strigamia maritima</name>
    <name type="common">European centipede</name>
    <name type="synonym">Geophilus maritimus</name>
    <dbReference type="NCBI Taxonomy" id="126957"/>
    <lineage>
        <taxon>Eukaryota</taxon>
        <taxon>Metazoa</taxon>
        <taxon>Ecdysozoa</taxon>
        <taxon>Arthropoda</taxon>
        <taxon>Myriapoda</taxon>
        <taxon>Chilopoda</taxon>
        <taxon>Pleurostigmophora</taxon>
        <taxon>Geophilomorpha</taxon>
        <taxon>Linotaeniidae</taxon>
        <taxon>Strigamia</taxon>
    </lineage>
</organism>
<dbReference type="HOGENOM" id="CLU_2471910_0_0_1"/>
<dbReference type="EnsemblMetazoa" id="SMAR005555-RA">
    <property type="protein sequence ID" value="SMAR005555-PA"/>
    <property type="gene ID" value="SMAR005555"/>
</dbReference>